<dbReference type="InterPro" id="IPR050098">
    <property type="entry name" value="TFPI/VKTCI-like"/>
</dbReference>
<feature type="signal peptide" evidence="5">
    <location>
        <begin position="1"/>
        <end position="20"/>
    </location>
</feature>
<dbReference type="SUPFAM" id="SSF57362">
    <property type="entry name" value="BPTI-like"/>
    <property type="match status" value="1"/>
</dbReference>
<proteinExistence type="predicted"/>
<dbReference type="CDD" id="cd00109">
    <property type="entry name" value="Kunitz-type"/>
    <property type="match status" value="1"/>
</dbReference>
<dbReference type="Gene3D" id="4.10.410.10">
    <property type="entry name" value="Pancreatic trypsin inhibitor Kunitz domain"/>
    <property type="match status" value="1"/>
</dbReference>
<dbReference type="PRINTS" id="PR00759">
    <property type="entry name" value="BASICPTASE"/>
</dbReference>
<dbReference type="PANTHER" id="PTHR10083">
    <property type="entry name" value="KUNITZ-TYPE PROTEASE INHIBITOR-RELATED"/>
    <property type="match status" value="1"/>
</dbReference>
<dbReference type="FunFam" id="4.10.410.10:FF:000004">
    <property type="entry name" value="Tissue factor pathway inhibitor"/>
    <property type="match status" value="1"/>
</dbReference>
<evidence type="ECO:0000256" key="4">
    <source>
        <dbReference type="ARBA" id="ARBA00076242"/>
    </source>
</evidence>
<dbReference type="PROSITE" id="PS50279">
    <property type="entry name" value="BPTI_KUNITZ_2"/>
    <property type="match status" value="1"/>
</dbReference>
<dbReference type="PANTHER" id="PTHR10083:SF374">
    <property type="entry name" value="BPTI_KUNITZ INHIBITOR DOMAIN-CONTAINING PROTEIN"/>
    <property type="match status" value="1"/>
</dbReference>
<evidence type="ECO:0000313" key="8">
    <source>
        <dbReference type="Proteomes" id="UP001107558"/>
    </source>
</evidence>
<evidence type="ECO:0000259" key="6">
    <source>
        <dbReference type="PROSITE" id="PS50279"/>
    </source>
</evidence>
<evidence type="ECO:0000256" key="1">
    <source>
        <dbReference type="ARBA" id="ARBA00022690"/>
    </source>
</evidence>
<keyword evidence="8" id="KW-1185">Reference proteome</keyword>
<gene>
    <name evidence="7" type="ORF">PVAND_017315</name>
</gene>
<dbReference type="InterPro" id="IPR002223">
    <property type="entry name" value="Kunitz_BPTI"/>
</dbReference>
<organism evidence="7 8">
    <name type="scientific">Polypedilum vanderplanki</name>
    <name type="common">Sleeping chironomid midge</name>
    <dbReference type="NCBI Taxonomy" id="319348"/>
    <lineage>
        <taxon>Eukaryota</taxon>
        <taxon>Metazoa</taxon>
        <taxon>Ecdysozoa</taxon>
        <taxon>Arthropoda</taxon>
        <taxon>Hexapoda</taxon>
        <taxon>Insecta</taxon>
        <taxon>Pterygota</taxon>
        <taxon>Neoptera</taxon>
        <taxon>Endopterygota</taxon>
        <taxon>Diptera</taxon>
        <taxon>Nematocera</taxon>
        <taxon>Chironomoidea</taxon>
        <taxon>Chironomidae</taxon>
        <taxon>Chironominae</taxon>
        <taxon>Polypedilum</taxon>
        <taxon>Polypedilum</taxon>
    </lineage>
</organism>
<name>A0A9J6BHW9_POLVA</name>
<evidence type="ECO:0000256" key="5">
    <source>
        <dbReference type="SAM" id="SignalP"/>
    </source>
</evidence>
<dbReference type="EMBL" id="JADBJN010000004">
    <property type="protein sequence ID" value="KAG5669428.1"/>
    <property type="molecule type" value="Genomic_DNA"/>
</dbReference>
<dbReference type="Proteomes" id="UP001107558">
    <property type="component" value="Chromosome 4"/>
</dbReference>
<reference evidence="7" key="1">
    <citation type="submission" date="2021-03" db="EMBL/GenBank/DDBJ databases">
        <title>Chromosome level genome of the anhydrobiotic midge Polypedilum vanderplanki.</title>
        <authorList>
            <person name="Yoshida Y."/>
            <person name="Kikawada T."/>
            <person name="Gusev O."/>
        </authorList>
    </citation>
    <scope>NUCLEOTIDE SEQUENCE</scope>
    <source>
        <strain evidence="7">NIAS01</strain>
        <tissue evidence="7">Whole body or cell culture</tissue>
    </source>
</reference>
<dbReference type="GO" id="GO:0004867">
    <property type="term" value="F:serine-type endopeptidase inhibitor activity"/>
    <property type="evidence" value="ECO:0007669"/>
    <property type="project" value="UniProtKB-KW"/>
</dbReference>
<dbReference type="InterPro" id="IPR036880">
    <property type="entry name" value="Kunitz_BPTI_sf"/>
</dbReference>
<keyword evidence="2" id="KW-0722">Serine protease inhibitor</keyword>
<dbReference type="SMART" id="SM00131">
    <property type="entry name" value="KU"/>
    <property type="match status" value="1"/>
</dbReference>
<dbReference type="PROSITE" id="PS00280">
    <property type="entry name" value="BPTI_KUNITZ_1"/>
    <property type="match status" value="1"/>
</dbReference>
<dbReference type="Pfam" id="PF00014">
    <property type="entry name" value="Kunitz_BPTI"/>
    <property type="match status" value="1"/>
</dbReference>
<evidence type="ECO:0000256" key="2">
    <source>
        <dbReference type="ARBA" id="ARBA00022900"/>
    </source>
</evidence>
<evidence type="ECO:0000313" key="7">
    <source>
        <dbReference type="EMBL" id="KAG5669428.1"/>
    </source>
</evidence>
<feature type="domain" description="BPTI/Kunitz inhibitor" evidence="6">
    <location>
        <begin position="24"/>
        <end position="74"/>
    </location>
</feature>
<comment type="caution">
    <text evidence="7">The sequence shown here is derived from an EMBL/GenBank/DDBJ whole genome shotgun (WGS) entry which is preliminary data.</text>
</comment>
<accession>A0A9J6BHW9</accession>
<keyword evidence="3" id="KW-1015">Disulfide bond</keyword>
<sequence>MKFLLIAFIFLSLIASFVISDDPCNLPVHTGTCRASFVRFYFNKDTKTCERFTYGGCEGNANNFKTIEECQEACAQFMN</sequence>
<dbReference type="InterPro" id="IPR020901">
    <property type="entry name" value="Prtase_inh_Kunz-CS"/>
</dbReference>
<feature type="chain" id="PRO_5039952910" description="Single Kunitz protease inhibitor" evidence="5">
    <location>
        <begin position="21"/>
        <end position="79"/>
    </location>
</feature>
<keyword evidence="1" id="KW-0646">Protease inhibitor</keyword>
<keyword evidence="5" id="KW-0732">Signal</keyword>
<dbReference type="OrthoDB" id="4473401at2759"/>
<protein>
    <recommendedName>
        <fullName evidence="4">Single Kunitz protease inhibitor</fullName>
    </recommendedName>
</protein>
<evidence type="ECO:0000256" key="3">
    <source>
        <dbReference type="ARBA" id="ARBA00023157"/>
    </source>
</evidence>
<dbReference type="AlphaFoldDB" id="A0A9J6BHW9"/>